<evidence type="ECO:0000256" key="1">
    <source>
        <dbReference type="ARBA" id="ARBA00008007"/>
    </source>
</evidence>
<dbReference type="EMBL" id="VSSQ01005103">
    <property type="protein sequence ID" value="MPM27857.1"/>
    <property type="molecule type" value="Genomic_DNA"/>
</dbReference>
<sequence>MPHEINGFCPSCLKDLPFLHGRRCPGCGGELNGVLELCEKCLHMPPRPWRRAMALLAMRDSGETAIYRLKFGGATVMARALGDLAAPLLNEPEFARSELIVPVPLHYRRQWLRGYNQSELLARMLGKRLAIPCRTPLRRVRPTRRQATLPRAERLKNLSGAFRVKPPDAIAGKRILLVDDVLTTGATLHAAARALLDAGAAEVNVFVAARR</sequence>
<gene>
    <name evidence="3" type="ORF">SDC9_74372</name>
</gene>
<evidence type="ECO:0000313" key="3">
    <source>
        <dbReference type="EMBL" id="MPM27857.1"/>
    </source>
</evidence>
<dbReference type="InterPro" id="IPR029057">
    <property type="entry name" value="PRTase-like"/>
</dbReference>
<dbReference type="PANTHER" id="PTHR47505">
    <property type="entry name" value="DNA UTILIZATION PROTEIN YHGH"/>
    <property type="match status" value="1"/>
</dbReference>
<accession>A0A644YHV0</accession>
<dbReference type="CDD" id="cd06223">
    <property type="entry name" value="PRTases_typeI"/>
    <property type="match status" value="1"/>
</dbReference>
<dbReference type="Gene3D" id="3.40.50.2020">
    <property type="match status" value="1"/>
</dbReference>
<feature type="domain" description="Phosphoribosyltransferase" evidence="2">
    <location>
        <begin position="169"/>
        <end position="210"/>
    </location>
</feature>
<dbReference type="AlphaFoldDB" id="A0A644YHV0"/>
<proteinExistence type="inferred from homology"/>
<dbReference type="PANTHER" id="PTHR47505:SF1">
    <property type="entry name" value="DNA UTILIZATION PROTEIN YHGH"/>
    <property type="match status" value="1"/>
</dbReference>
<dbReference type="SUPFAM" id="SSF53271">
    <property type="entry name" value="PRTase-like"/>
    <property type="match status" value="1"/>
</dbReference>
<comment type="caution">
    <text evidence="3">The sequence shown here is derived from an EMBL/GenBank/DDBJ whole genome shotgun (WGS) entry which is preliminary data.</text>
</comment>
<reference evidence="3" key="1">
    <citation type="submission" date="2019-08" db="EMBL/GenBank/DDBJ databases">
        <authorList>
            <person name="Kucharzyk K."/>
            <person name="Murdoch R.W."/>
            <person name="Higgins S."/>
            <person name="Loffler F."/>
        </authorList>
    </citation>
    <scope>NUCLEOTIDE SEQUENCE</scope>
</reference>
<evidence type="ECO:0000259" key="2">
    <source>
        <dbReference type="Pfam" id="PF00156"/>
    </source>
</evidence>
<protein>
    <recommendedName>
        <fullName evidence="2">Phosphoribosyltransferase domain-containing protein</fullName>
    </recommendedName>
</protein>
<dbReference type="Pfam" id="PF00156">
    <property type="entry name" value="Pribosyltran"/>
    <property type="match status" value="1"/>
</dbReference>
<comment type="similarity">
    <text evidence="1">Belongs to the ComF/GntX family.</text>
</comment>
<organism evidence="3">
    <name type="scientific">bioreactor metagenome</name>
    <dbReference type="NCBI Taxonomy" id="1076179"/>
    <lineage>
        <taxon>unclassified sequences</taxon>
        <taxon>metagenomes</taxon>
        <taxon>ecological metagenomes</taxon>
    </lineage>
</organism>
<dbReference type="InterPro" id="IPR000836">
    <property type="entry name" value="PRTase_dom"/>
</dbReference>
<name>A0A644YHV0_9ZZZZ</name>
<dbReference type="InterPro" id="IPR051910">
    <property type="entry name" value="ComF/GntX_DNA_util-trans"/>
</dbReference>